<sequence>MRVDQDSLAPQVDYYRLVVAILALTLAIPTFVIAAILTKHFFRGKLNTVFTKICYFAVVADLLGLLLDLVAWDFASMGLLRYYEYISSGFIPTILSLGQLASRKFQMFCCVLIAFNRLTVLSWRQPTVKKFWQHSHCPLLLIGLAISLVFLMGMALHGARFERFNTCCVWILRSGRQSFVGL</sequence>
<keyword evidence="1" id="KW-0812">Transmembrane</keyword>
<dbReference type="AlphaFoldDB" id="A0AA36FWM1"/>
<keyword evidence="1" id="KW-0472">Membrane</keyword>
<evidence type="ECO:0000256" key="1">
    <source>
        <dbReference type="SAM" id="Phobius"/>
    </source>
</evidence>
<reference evidence="2" key="1">
    <citation type="submission" date="2023-06" db="EMBL/GenBank/DDBJ databases">
        <authorList>
            <person name="Delattre M."/>
        </authorList>
    </citation>
    <scope>NUCLEOTIDE SEQUENCE</scope>
    <source>
        <strain evidence="2">AF72</strain>
    </source>
</reference>
<organism evidence="2 3">
    <name type="scientific">Mesorhabditis spiculigera</name>
    <dbReference type="NCBI Taxonomy" id="96644"/>
    <lineage>
        <taxon>Eukaryota</taxon>
        <taxon>Metazoa</taxon>
        <taxon>Ecdysozoa</taxon>
        <taxon>Nematoda</taxon>
        <taxon>Chromadorea</taxon>
        <taxon>Rhabditida</taxon>
        <taxon>Rhabditina</taxon>
        <taxon>Rhabditomorpha</taxon>
        <taxon>Rhabditoidea</taxon>
        <taxon>Rhabditidae</taxon>
        <taxon>Mesorhabditinae</taxon>
        <taxon>Mesorhabditis</taxon>
    </lineage>
</organism>
<protein>
    <submittedName>
        <fullName evidence="2">Uncharacterized protein</fullName>
    </submittedName>
</protein>
<dbReference type="Pfam" id="PF10323">
    <property type="entry name" value="7TM_GPCR_Srv"/>
    <property type="match status" value="1"/>
</dbReference>
<dbReference type="EMBL" id="CATQJA010002073">
    <property type="protein sequence ID" value="CAJ0569589.1"/>
    <property type="molecule type" value="Genomic_DNA"/>
</dbReference>
<evidence type="ECO:0000313" key="3">
    <source>
        <dbReference type="Proteomes" id="UP001177023"/>
    </source>
</evidence>
<proteinExistence type="predicted"/>
<keyword evidence="3" id="KW-1185">Reference proteome</keyword>
<gene>
    <name evidence="2" type="ORF">MSPICULIGERA_LOCUS8064</name>
</gene>
<feature type="transmembrane region" description="Helical" evidence="1">
    <location>
        <begin position="49"/>
        <end position="72"/>
    </location>
</feature>
<dbReference type="Proteomes" id="UP001177023">
    <property type="component" value="Unassembled WGS sequence"/>
</dbReference>
<accession>A0AA36FWM1</accession>
<feature type="non-terminal residue" evidence="2">
    <location>
        <position position="182"/>
    </location>
</feature>
<name>A0AA36FWM1_9BILA</name>
<feature type="transmembrane region" description="Helical" evidence="1">
    <location>
        <begin position="135"/>
        <end position="156"/>
    </location>
</feature>
<dbReference type="InterPro" id="IPR019426">
    <property type="entry name" value="7TM_GPCR_serpentine_rcpt_Srv"/>
</dbReference>
<comment type="caution">
    <text evidence="2">The sequence shown here is derived from an EMBL/GenBank/DDBJ whole genome shotgun (WGS) entry which is preliminary data.</text>
</comment>
<evidence type="ECO:0000313" key="2">
    <source>
        <dbReference type="EMBL" id="CAJ0569589.1"/>
    </source>
</evidence>
<feature type="transmembrane region" description="Helical" evidence="1">
    <location>
        <begin position="14"/>
        <end position="37"/>
    </location>
</feature>
<keyword evidence="1" id="KW-1133">Transmembrane helix</keyword>